<dbReference type="PANTHER" id="PTHR33495">
    <property type="entry name" value="ANTI-SIGMA FACTOR ANTAGONIST TM_1081-RELATED-RELATED"/>
    <property type="match status" value="1"/>
</dbReference>
<reference evidence="4 5" key="1">
    <citation type="submission" date="2021-01" db="EMBL/GenBank/DDBJ databases">
        <title>Whole genome shotgun sequence of Actinoplanes couchii NBRC 106145.</title>
        <authorList>
            <person name="Komaki H."/>
            <person name="Tamura T."/>
        </authorList>
    </citation>
    <scope>NUCLEOTIDE SEQUENCE [LARGE SCALE GENOMIC DNA]</scope>
    <source>
        <strain evidence="4 5">NBRC 106145</strain>
    </source>
</reference>
<dbReference type="PROSITE" id="PS50801">
    <property type="entry name" value="STAS"/>
    <property type="match status" value="1"/>
</dbReference>
<dbReference type="InterPro" id="IPR003658">
    <property type="entry name" value="Anti-sigma_ant"/>
</dbReference>
<organism evidence="4 5">
    <name type="scientific">Actinoplanes couchii</name>
    <dbReference type="NCBI Taxonomy" id="403638"/>
    <lineage>
        <taxon>Bacteria</taxon>
        <taxon>Bacillati</taxon>
        <taxon>Actinomycetota</taxon>
        <taxon>Actinomycetes</taxon>
        <taxon>Micromonosporales</taxon>
        <taxon>Micromonosporaceae</taxon>
        <taxon>Actinoplanes</taxon>
    </lineage>
</organism>
<protein>
    <recommendedName>
        <fullName evidence="2">Anti-sigma factor antagonist</fullName>
    </recommendedName>
</protein>
<dbReference type="EMBL" id="BOMG01000061">
    <property type="protein sequence ID" value="GID56677.1"/>
    <property type="molecule type" value="Genomic_DNA"/>
</dbReference>
<comment type="similarity">
    <text evidence="1 2">Belongs to the anti-sigma-factor antagonist family.</text>
</comment>
<proteinExistence type="inferred from homology"/>
<gene>
    <name evidence="4" type="ORF">Aco03nite_050810</name>
</gene>
<dbReference type="InterPro" id="IPR058548">
    <property type="entry name" value="MlaB-like_STAS"/>
</dbReference>
<dbReference type="PANTHER" id="PTHR33495:SF2">
    <property type="entry name" value="ANTI-SIGMA FACTOR ANTAGONIST TM_1081-RELATED"/>
    <property type="match status" value="1"/>
</dbReference>
<dbReference type="Pfam" id="PF13466">
    <property type="entry name" value="STAS_2"/>
    <property type="match status" value="1"/>
</dbReference>
<sequence>MGTSRGVLVSELADQFAESSFPDQFAESPETAGSRTADRTAGSVVVIAITGEMDRDNCAEARVAVGEVLYRDTPDRIDLDLSQVTFLDSAGIRSLLLCRHDARSRGCELSITAVHPHVHQVLAITGLLDEFGLN</sequence>
<dbReference type="Proteomes" id="UP000612282">
    <property type="component" value="Unassembled WGS sequence"/>
</dbReference>
<dbReference type="InterPro" id="IPR036513">
    <property type="entry name" value="STAS_dom_sf"/>
</dbReference>
<feature type="domain" description="STAS" evidence="3">
    <location>
        <begin position="34"/>
        <end position="134"/>
    </location>
</feature>
<dbReference type="NCBIfam" id="TIGR00377">
    <property type="entry name" value="ant_ant_sig"/>
    <property type="match status" value="1"/>
</dbReference>
<accession>A0ABQ3XDU2</accession>
<dbReference type="Gene3D" id="3.30.750.24">
    <property type="entry name" value="STAS domain"/>
    <property type="match status" value="1"/>
</dbReference>
<evidence type="ECO:0000259" key="3">
    <source>
        <dbReference type="PROSITE" id="PS50801"/>
    </source>
</evidence>
<keyword evidence="5" id="KW-1185">Reference proteome</keyword>
<dbReference type="CDD" id="cd07043">
    <property type="entry name" value="STAS_anti-anti-sigma_factors"/>
    <property type="match status" value="1"/>
</dbReference>
<evidence type="ECO:0000256" key="2">
    <source>
        <dbReference type="RuleBase" id="RU003749"/>
    </source>
</evidence>
<dbReference type="InterPro" id="IPR002645">
    <property type="entry name" value="STAS_dom"/>
</dbReference>
<evidence type="ECO:0000313" key="5">
    <source>
        <dbReference type="Proteomes" id="UP000612282"/>
    </source>
</evidence>
<name>A0ABQ3XDU2_9ACTN</name>
<dbReference type="SUPFAM" id="SSF52091">
    <property type="entry name" value="SpoIIaa-like"/>
    <property type="match status" value="1"/>
</dbReference>
<comment type="caution">
    <text evidence="4">The sequence shown here is derived from an EMBL/GenBank/DDBJ whole genome shotgun (WGS) entry which is preliminary data.</text>
</comment>
<evidence type="ECO:0000256" key="1">
    <source>
        <dbReference type="ARBA" id="ARBA00009013"/>
    </source>
</evidence>
<evidence type="ECO:0000313" key="4">
    <source>
        <dbReference type="EMBL" id="GID56677.1"/>
    </source>
</evidence>